<evidence type="ECO:0000256" key="7">
    <source>
        <dbReference type="ARBA" id="ARBA00022475"/>
    </source>
</evidence>
<evidence type="ECO:0000256" key="1">
    <source>
        <dbReference type="ARBA" id="ARBA00002057"/>
    </source>
</evidence>
<evidence type="ECO:0000256" key="5">
    <source>
        <dbReference type="ARBA" id="ARBA00011437"/>
    </source>
</evidence>
<evidence type="ECO:0000256" key="12">
    <source>
        <dbReference type="ARBA" id="ARBA00022989"/>
    </source>
</evidence>
<dbReference type="PANTHER" id="PTHR39083:SF1">
    <property type="entry name" value="CYCLIC DI-GMP-BINDING PROTEIN"/>
    <property type="match status" value="1"/>
</dbReference>
<evidence type="ECO:0000256" key="15">
    <source>
        <dbReference type="RuleBase" id="RU365021"/>
    </source>
</evidence>
<accession>A0A9X3IUF8</accession>
<comment type="subunit">
    <text evidence="5 15">Tightly associated with the cellulose synthase catalytic subunit.</text>
</comment>
<evidence type="ECO:0000256" key="9">
    <source>
        <dbReference type="ARBA" id="ARBA00022636"/>
    </source>
</evidence>
<evidence type="ECO:0000256" key="4">
    <source>
        <dbReference type="ARBA" id="ARBA00010714"/>
    </source>
</evidence>
<name>A0A9X3IUF8_9GAMM</name>
<evidence type="ECO:0000256" key="2">
    <source>
        <dbReference type="ARBA" id="ARBA00004377"/>
    </source>
</evidence>
<keyword evidence="17" id="KW-1185">Reference proteome</keyword>
<organism evidence="16 17">
    <name type="scientific">Parathalassolituus penaei</name>
    <dbReference type="NCBI Taxonomy" id="2997323"/>
    <lineage>
        <taxon>Bacteria</taxon>
        <taxon>Pseudomonadati</taxon>
        <taxon>Pseudomonadota</taxon>
        <taxon>Gammaproteobacteria</taxon>
        <taxon>Oceanospirillales</taxon>
        <taxon>Oceanospirillaceae</taxon>
        <taxon>Parathalassolituus</taxon>
    </lineage>
</organism>
<evidence type="ECO:0000256" key="3">
    <source>
        <dbReference type="ARBA" id="ARBA00005186"/>
    </source>
</evidence>
<dbReference type="RefSeq" id="WP_283175131.1">
    <property type="nucleotide sequence ID" value="NZ_JAPNOA010000058.1"/>
</dbReference>
<evidence type="ECO:0000256" key="10">
    <source>
        <dbReference type="ARBA" id="ARBA00022692"/>
    </source>
</evidence>
<keyword evidence="12 15" id="KW-1133">Transmembrane helix</keyword>
<evidence type="ECO:0000256" key="14">
    <source>
        <dbReference type="ARBA" id="ARBA00033444"/>
    </source>
</evidence>
<dbReference type="InterPro" id="IPR003920">
    <property type="entry name" value="Cell_synth_B"/>
</dbReference>
<dbReference type="GO" id="GO:0005886">
    <property type="term" value="C:plasma membrane"/>
    <property type="evidence" value="ECO:0007669"/>
    <property type="project" value="UniProtKB-SubCell"/>
</dbReference>
<feature type="transmembrane region" description="Helical" evidence="15">
    <location>
        <begin position="752"/>
        <end position="773"/>
    </location>
</feature>
<dbReference type="GO" id="GO:0006011">
    <property type="term" value="P:UDP-alpha-D-glucose metabolic process"/>
    <property type="evidence" value="ECO:0007669"/>
    <property type="project" value="InterPro"/>
</dbReference>
<keyword evidence="11 15" id="KW-0135">Cellulose biosynthesis</keyword>
<evidence type="ECO:0000256" key="13">
    <source>
        <dbReference type="ARBA" id="ARBA00023136"/>
    </source>
</evidence>
<gene>
    <name evidence="16" type="ORF">OUO13_17235</name>
</gene>
<keyword evidence="10 15" id="KW-0812">Transmembrane</keyword>
<evidence type="ECO:0000256" key="8">
    <source>
        <dbReference type="ARBA" id="ARBA00022519"/>
    </source>
</evidence>
<protein>
    <recommendedName>
        <fullName evidence="6 15">Cyclic di-GMP-binding protein</fullName>
    </recommendedName>
    <alternativeName>
        <fullName evidence="14 15">Cellulose synthase regulatory subunit</fullName>
    </alternativeName>
</protein>
<keyword evidence="8 15" id="KW-0997">Cell inner membrane</keyword>
<evidence type="ECO:0000256" key="11">
    <source>
        <dbReference type="ARBA" id="ARBA00022916"/>
    </source>
</evidence>
<dbReference type="Pfam" id="PF03170">
    <property type="entry name" value="BcsB"/>
    <property type="match status" value="1"/>
</dbReference>
<evidence type="ECO:0000313" key="17">
    <source>
        <dbReference type="Proteomes" id="UP001150830"/>
    </source>
</evidence>
<dbReference type="EMBL" id="JAPNOA010000058">
    <property type="protein sequence ID" value="MCY0966924.1"/>
    <property type="molecule type" value="Genomic_DNA"/>
</dbReference>
<dbReference type="Gene3D" id="2.60.120.260">
    <property type="entry name" value="Galactose-binding domain-like"/>
    <property type="match status" value="2"/>
</dbReference>
<dbReference type="PANTHER" id="PTHR39083">
    <property type="entry name" value="CYCLIC DI-GMP-BINDING PROTEIN"/>
    <property type="match status" value="1"/>
</dbReference>
<sequence>MTRKCNNNLKMRRRLLMNAALRGLLVTLSLFCSLLLGTASTMADDAPPMFTIPLSKLVGQTTPLDLRGERTIYPVYIPMSERLNLDRVQLHLEYVNSISLVGGRSQLVVRLNEDVVAQLPLDPKRPEGVADIRLPTSRFKPGYNRITFYVAQHYTPILIGGDKTPEVSTCENPEAPELWTQVDTINSYVRFEGALGTVKPLLSRLDNLFDRRWLGDYEMAIVTPSFPDADVAKLGALVTQGAAVHLEYKPPIVSHQLARFYNNPSDTRLRNYLFPYLDQSTFGGRDVVIIGRQTDLQPLLGAEWAKTVDGAYLGVFAQDEDPGHFIMVVSGVNADDLDVAARLIGMINFPLPDQPYANFKGLKADHLQRFSNTALVTQNTIYRFYDFGFKTVTMQGAGGGSAELDLMIPPDAYVAETSNVEINLHFAYGAGMRADSVMNLFVNGRFENVIRFSELDGEAVRRHTITIPTRSFKPGMNKLTFAAVMTTFNSGDCEVRNDRNLLFTLYDDSTIEMSGLDDYVQMPNMLLMANTGYPYTFHDDKLPTVVGLGSNDSTVMAASWTFMGKLAQVSTHPINNLSYRIGSYDNLGSNVNLIAVGPVKTLDDKLFQLAPLKLGEESILDFTRNSRVGDQFRSTESRLWINADEYGKENINHVYPTLDGYGLGESGLIMQFSGDGQYGETVTLLTAMTAEHLYATIKELTTPEIWSNVQGDVTLWKAGEEDVYARSLGEKYYLGQPRFSNRLIFHFSSNPGLFIGVLIAFLLVLAFFIRWLLQRFREKHHQ</sequence>
<reference evidence="16" key="1">
    <citation type="submission" date="2022-11" db="EMBL/GenBank/DDBJ databases">
        <title>Parathalassolutuus dongxingensis gen. nov., sp. nov., a novel member of family Oceanospirillaceae isolated from a coastal shrimp pond in Guangxi, China.</title>
        <authorList>
            <person name="Chen H."/>
        </authorList>
    </citation>
    <scope>NUCLEOTIDE SEQUENCE</scope>
    <source>
        <strain evidence="16">G-43</strain>
    </source>
</reference>
<dbReference type="PRINTS" id="PR01440">
    <property type="entry name" value="CELLSNTHASEB"/>
</dbReference>
<comment type="pathway">
    <text evidence="3 15">Glycan metabolism; bacterial cellulose biosynthesis.</text>
</comment>
<comment type="caution">
    <text evidence="16">The sequence shown here is derived from an EMBL/GenBank/DDBJ whole genome shotgun (WGS) entry which is preliminary data.</text>
</comment>
<keyword evidence="13 15" id="KW-0472">Membrane</keyword>
<evidence type="ECO:0000256" key="6">
    <source>
        <dbReference type="ARBA" id="ARBA00021844"/>
    </source>
</evidence>
<dbReference type="InterPro" id="IPR018513">
    <property type="entry name" value="Cell_synthase_bac"/>
</dbReference>
<comment type="subcellular location">
    <subcellularLocation>
        <location evidence="2">Cell inner membrane</location>
        <topology evidence="2">Single-pass membrane protein</topology>
    </subcellularLocation>
</comment>
<keyword evidence="7 15" id="KW-1003">Cell membrane</keyword>
<comment type="function">
    <text evidence="1 15">Binds the cellulose synthase activator, bis-(3'-5') cyclic diguanylic acid (c-di-GMP).</text>
</comment>
<dbReference type="Proteomes" id="UP001150830">
    <property type="component" value="Unassembled WGS sequence"/>
</dbReference>
<comment type="similarity">
    <text evidence="4 15">Belongs to the AcsB/BcsB family.</text>
</comment>
<keyword evidence="9 15" id="KW-0973">c-di-GMP</keyword>
<dbReference type="GO" id="GO:0030244">
    <property type="term" value="P:cellulose biosynthetic process"/>
    <property type="evidence" value="ECO:0007669"/>
    <property type="project" value="UniProtKB-KW"/>
</dbReference>
<dbReference type="AlphaFoldDB" id="A0A9X3IUF8"/>
<evidence type="ECO:0000313" key="16">
    <source>
        <dbReference type="EMBL" id="MCY0966924.1"/>
    </source>
</evidence>
<proteinExistence type="inferred from homology"/>